<reference evidence="9 10" key="1">
    <citation type="submission" date="2021-06" db="EMBL/GenBank/DDBJ databases">
        <title>Actinoplanes lichenicola sp. nov., and Actinoplanes ovalisporus sp. nov., isolated from lichen in Thailand.</title>
        <authorList>
            <person name="Saeng-In P."/>
            <person name="Kanchanasin P."/>
            <person name="Yuki M."/>
            <person name="Kudo T."/>
            <person name="Ohkuma M."/>
            <person name="Phongsopitanun W."/>
            <person name="Tanasupawat S."/>
        </authorList>
    </citation>
    <scope>NUCLEOTIDE SEQUENCE [LARGE SCALE GENOMIC DNA]</scope>
    <source>
        <strain evidence="9 10">NBRC 110975</strain>
    </source>
</reference>
<evidence type="ECO:0000313" key="9">
    <source>
        <dbReference type="EMBL" id="MBU2665959.1"/>
    </source>
</evidence>
<keyword evidence="2" id="KW-0805">Transcription regulation</keyword>
<dbReference type="InterPro" id="IPR013325">
    <property type="entry name" value="RNA_pol_sigma_r2"/>
</dbReference>
<dbReference type="RefSeq" id="WP_215789168.1">
    <property type="nucleotide sequence ID" value="NZ_JAHKKG010000006.1"/>
</dbReference>
<dbReference type="InterPro" id="IPR014284">
    <property type="entry name" value="RNA_pol_sigma-70_dom"/>
</dbReference>
<sequence length="174" mass="19821">MDDHEAQRTAPARPDDVPAEPGADFDAFYRDHKPRLVVFLRYQGAPMAEAADLAQDAMIKAYTRWSTITSPKAWTKRVASRAWGRRLASLDEDLVAEVPGTWMTVSDITVWEQQFDLLRVLDALPLRQRQVLAWTLDGHTPAEIAVELRMTPEAVRSNLYKARRAVAKYLEERS</sequence>
<evidence type="ECO:0000256" key="1">
    <source>
        <dbReference type="ARBA" id="ARBA00010641"/>
    </source>
</evidence>
<dbReference type="InterPro" id="IPR013324">
    <property type="entry name" value="RNA_pol_sigma_r3/r4-like"/>
</dbReference>
<name>A0ABS5YTE9_9ACTN</name>
<keyword evidence="10" id="KW-1185">Reference proteome</keyword>
<dbReference type="Gene3D" id="1.10.10.10">
    <property type="entry name" value="Winged helix-like DNA-binding domain superfamily/Winged helix DNA-binding domain"/>
    <property type="match status" value="1"/>
</dbReference>
<dbReference type="InterPro" id="IPR039425">
    <property type="entry name" value="RNA_pol_sigma-70-like"/>
</dbReference>
<dbReference type="Pfam" id="PF08281">
    <property type="entry name" value="Sigma70_r4_2"/>
    <property type="match status" value="1"/>
</dbReference>
<feature type="domain" description="RNA polymerase sigma-70 region 2" evidence="7">
    <location>
        <begin position="28"/>
        <end position="89"/>
    </location>
</feature>
<protein>
    <submittedName>
        <fullName evidence="9">Sigma-70 family RNA polymerase sigma factor</fullName>
    </submittedName>
</protein>
<gene>
    <name evidence="9" type="ORF">KOI35_20820</name>
</gene>
<dbReference type="SUPFAM" id="SSF88946">
    <property type="entry name" value="Sigma2 domain of RNA polymerase sigma factors"/>
    <property type="match status" value="1"/>
</dbReference>
<dbReference type="NCBIfam" id="TIGR02937">
    <property type="entry name" value="sigma70-ECF"/>
    <property type="match status" value="1"/>
</dbReference>
<dbReference type="PANTHER" id="PTHR43133:SF8">
    <property type="entry name" value="RNA POLYMERASE SIGMA FACTOR HI_1459-RELATED"/>
    <property type="match status" value="1"/>
</dbReference>
<proteinExistence type="inferred from homology"/>
<dbReference type="InterPro" id="IPR036388">
    <property type="entry name" value="WH-like_DNA-bd_sf"/>
</dbReference>
<dbReference type="EMBL" id="JAHKKG010000006">
    <property type="protein sequence ID" value="MBU2665959.1"/>
    <property type="molecule type" value="Genomic_DNA"/>
</dbReference>
<evidence type="ECO:0000259" key="7">
    <source>
        <dbReference type="Pfam" id="PF04542"/>
    </source>
</evidence>
<feature type="region of interest" description="Disordered" evidence="6">
    <location>
        <begin position="1"/>
        <end position="22"/>
    </location>
</feature>
<evidence type="ECO:0000256" key="2">
    <source>
        <dbReference type="ARBA" id="ARBA00023015"/>
    </source>
</evidence>
<dbReference type="Proteomes" id="UP001519654">
    <property type="component" value="Unassembled WGS sequence"/>
</dbReference>
<keyword evidence="5" id="KW-0804">Transcription</keyword>
<evidence type="ECO:0000259" key="8">
    <source>
        <dbReference type="Pfam" id="PF08281"/>
    </source>
</evidence>
<evidence type="ECO:0000256" key="4">
    <source>
        <dbReference type="ARBA" id="ARBA00023125"/>
    </source>
</evidence>
<accession>A0ABS5YTE9</accession>
<keyword evidence="4" id="KW-0238">DNA-binding</keyword>
<evidence type="ECO:0000256" key="5">
    <source>
        <dbReference type="ARBA" id="ARBA00023163"/>
    </source>
</evidence>
<comment type="caution">
    <text evidence="9">The sequence shown here is derived from an EMBL/GenBank/DDBJ whole genome shotgun (WGS) entry which is preliminary data.</text>
</comment>
<evidence type="ECO:0000256" key="6">
    <source>
        <dbReference type="SAM" id="MobiDB-lite"/>
    </source>
</evidence>
<organism evidence="9 10">
    <name type="scientific">Paractinoplanes bogorensis</name>
    <dbReference type="NCBI Taxonomy" id="1610840"/>
    <lineage>
        <taxon>Bacteria</taxon>
        <taxon>Bacillati</taxon>
        <taxon>Actinomycetota</taxon>
        <taxon>Actinomycetes</taxon>
        <taxon>Micromonosporales</taxon>
        <taxon>Micromonosporaceae</taxon>
        <taxon>Paractinoplanes</taxon>
    </lineage>
</organism>
<dbReference type="InterPro" id="IPR007627">
    <property type="entry name" value="RNA_pol_sigma70_r2"/>
</dbReference>
<dbReference type="Gene3D" id="1.10.1740.10">
    <property type="match status" value="1"/>
</dbReference>
<feature type="domain" description="RNA polymerase sigma factor 70 region 4 type 2" evidence="8">
    <location>
        <begin position="116"/>
        <end position="165"/>
    </location>
</feature>
<dbReference type="SUPFAM" id="SSF88659">
    <property type="entry name" value="Sigma3 and sigma4 domains of RNA polymerase sigma factors"/>
    <property type="match status" value="1"/>
</dbReference>
<evidence type="ECO:0000313" key="10">
    <source>
        <dbReference type="Proteomes" id="UP001519654"/>
    </source>
</evidence>
<dbReference type="Pfam" id="PF04542">
    <property type="entry name" value="Sigma70_r2"/>
    <property type="match status" value="1"/>
</dbReference>
<dbReference type="InterPro" id="IPR013249">
    <property type="entry name" value="RNA_pol_sigma70_r4_t2"/>
</dbReference>
<evidence type="ECO:0000256" key="3">
    <source>
        <dbReference type="ARBA" id="ARBA00023082"/>
    </source>
</evidence>
<dbReference type="PANTHER" id="PTHR43133">
    <property type="entry name" value="RNA POLYMERASE ECF-TYPE SIGMA FACTO"/>
    <property type="match status" value="1"/>
</dbReference>
<keyword evidence="3" id="KW-0731">Sigma factor</keyword>
<comment type="similarity">
    <text evidence="1">Belongs to the sigma-70 factor family. ECF subfamily.</text>
</comment>